<gene>
    <name evidence="5" type="ORF">RASY3_07035</name>
</gene>
<evidence type="ECO:0000313" key="6">
    <source>
        <dbReference type="Proteomes" id="UP000021369"/>
    </source>
</evidence>
<dbReference type="EMBL" id="JEOB01000002">
    <property type="protein sequence ID" value="EXM39597.1"/>
    <property type="molecule type" value="Genomic_DNA"/>
</dbReference>
<dbReference type="SMART" id="SM00641">
    <property type="entry name" value="Glyco_25"/>
    <property type="match status" value="1"/>
</dbReference>
<dbReference type="PATRIC" id="fig|1341156.4.peg.1821"/>
<keyword evidence="4" id="KW-1133">Transmembrane helix</keyword>
<feature type="transmembrane region" description="Helical" evidence="4">
    <location>
        <begin position="9"/>
        <end position="29"/>
    </location>
</feature>
<dbReference type="Gene3D" id="3.20.20.80">
    <property type="entry name" value="Glycosidases"/>
    <property type="match status" value="1"/>
</dbReference>
<accession>A0A011V2D5</accession>
<evidence type="ECO:0000256" key="3">
    <source>
        <dbReference type="ARBA" id="ARBA00023295"/>
    </source>
</evidence>
<evidence type="ECO:0000256" key="2">
    <source>
        <dbReference type="ARBA" id="ARBA00022801"/>
    </source>
</evidence>
<organism evidence="5 6">
    <name type="scientific">Ruminococcus albus SY3</name>
    <dbReference type="NCBI Taxonomy" id="1341156"/>
    <lineage>
        <taxon>Bacteria</taxon>
        <taxon>Bacillati</taxon>
        <taxon>Bacillota</taxon>
        <taxon>Clostridia</taxon>
        <taxon>Eubacteriales</taxon>
        <taxon>Oscillospiraceae</taxon>
        <taxon>Ruminococcus</taxon>
    </lineage>
</organism>
<dbReference type="SUPFAM" id="SSF51445">
    <property type="entry name" value="(Trans)glycosidases"/>
    <property type="match status" value="1"/>
</dbReference>
<dbReference type="GO" id="GO:0009253">
    <property type="term" value="P:peptidoglycan catabolic process"/>
    <property type="evidence" value="ECO:0007669"/>
    <property type="project" value="InterPro"/>
</dbReference>
<keyword evidence="2 5" id="KW-0378">Hydrolase</keyword>
<sequence length="243" mass="27295">MKSKGIRRFVMIVILMAVAAAVFAALLWFRVIKINHPDGLKGADISSYQGNTDWAELSKHMDFVFVKATEGSGSTDDMFVENFTGAKEAGLVTGAYHFFSFDSAGSTQAENFINALESTGMTDGMLPPVIDVELYGKYTKEPLSAEEAVPEIKAMISAIEEKYGAKPIIYTTMKTRTRYKEAFDGCMLWERNVFFRPLHNDWTFWQYSDSEKFGGYEGDEEFIDMNVFSGSMEDLEAITLSTR</sequence>
<dbReference type="InterPro" id="IPR017853">
    <property type="entry name" value="GH"/>
</dbReference>
<dbReference type="InterPro" id="IPR002053">
    <property type="entry name" value="Glyco_hydro_25"/>
</dbReference>
<dbReference type="GO" id="GO:0016998">
    <property type="term" value="P:cell wall macromolecule catabolic process"/>
    <property type="evidence" value="ECO:0007669"/>
    <property type="project" value="InterPro"/>
</dbReference>
<dbReference type="GO" id="GO:0016052">
    <property type="term" value="P:carbohydrate catabolic process"/>
    <property type="evidence" value="ECO:0007669"/>
    <property type="project" value="TreeGrafter"/>
</dbReference>
<dbReference type="GO" id="GO:0003796">
    <property type="term" value="F:lysozyme activity"/>
    <property type="evidence" value="ECO:0007669"/>
    <property type="project" value="InterPro"/>
</dbReference>
<dbReference type="AlphaFoldDB" id="A0A011V2D5"/>
<proteinExistence type="inferred from homology"/>
<dbReference type="PROSITE" id="PS51904">
    <property type="entry name" value="GLYCOSYL_HYDROL_F25_2"/>
    <property type="match status" value="1"/>
</dbReference>
<keyword evidence="3" id="KW-0326">Glycosidase</keyword>
<dbReference type="InterPro" id="IPR018077">
    <property type="entry name" value="Glyco_hydro_fam25_subgr"/>
</dbReference>
<dbReference type="PANTHER" id="PTHR34135">
    <property type="entry name" value="LYSOZYME"/>
    <property type="match status" value="1"/>
</dbReference>
<protein>
    <submittedName>
        <fullName evidence="5">Glycoside hydrolase family 25</fullName>
    </submittedName>
</protein>
<dbReference type="Pfam" id="PF01183">
    <property type="entry name" value="Glyco_hydro_25"/>
    <property type="match status" value="1"/>
</dbReference>
<keyword evidence="4" id="KW-0472">Membrane</keyword>
<dbReference type="Proteomes" id="UP000021369">
    <property type="component" value="Unassembled WGS sequence"/>
</dbReference>
<dbReference type="RefSeq" id="WP_242836115.1">
    <property type="nucleotide sequence ID" value="NZ_JEOB01000002.1"/>
</dbReference>
<comment type="caution">
    <text evidence="5">The sequence shown here is derived from an EMBL/GenBank/DDBJ whole genome shotgun (WGS) entry which is preliminary data.</text>
</comment>
<keyword evidence="6" id="KW-1185">Reference proteome</keyword>
<comment type="similarity">
    <text evidence="1">Belongs to the glycosyl hydrolase 25 family.</text>
</comment>
<reference evidence="5 6" key="1">
    <citation type="submission" date="2013-06" db="EMBL/GenBank/DDBJ databases">
        <title>Rumen cellulosomics: divergent fiber-degrading strategies revealed by comparative genome-wide analysis of six Ruminococcal strains.</title>
        <authorList>
            <person name="Dassa B."/>
            <person name="Borovok I."/>
            <person name="Lamed R."/>
            <person name="Flint H."/>
            <person name="Yeoman C.J."/>
            <person name="White B."/>
            <person name="Bayer E.A."/>
        </authorList>
    </citation>
    <scope>NUCLEOTIDE SEQUENCE [LARGE SCALE GENOMIC DNA]</scope>
    <source>
        <strain evidence="5 6">SY3</strain>
    </source>
</reference>
<evidence type="ECO:0000313" key="5">
    <source>
        <dbReference type="EMBL" id="EXM39597.1"/>
    </source>
</evidence>
<evidence type="ECO:0000256" key="1">
    <source>
        <dbReference type="ARBA" id="ARBA00010646"/>
    </source>
</evidence>
<dbReference type="PANTHER" id="PTHR34135:SF2">
    <property type="entry name" value="LYSOZYME"/>
    <property type="match status" value="1"/>
</dbReference>
<keyword evidence="4" id="KW-0812">Transmembrane</keyword>
<evidence type="ECO:0000256" key="4">
    <source>
        <dbReference type="SAM" id="Phobius"/>
    </source>
</evidence>
<name>A0A011V2D5_RUMAL</name>